<name>A0A1J7INF7_9PEZI</name>
<feature type="region of interest" description="Disordered" evidence="1">
    <location>
        <begin position="1"/>
        <end position="41"/>
    </location>
</feature>
<evidence type="ECO:0000256" key="1">
    <source>
        <dbReference type="SAM" id="MobiDB-lite"/>
    </source>
</evidence>
<dbReference type="OrthoDB" id="5308957at2759"/>
<evidence type="ECO:0000313" key="3">
    <source>
        <dbReference type="Proteomes" id="UP000182658"/>
    </source>
</evidence>
<protein>
    <submittedName>
        <fullName evidence="2">Uncharacterized protein</fullName>
    </submittedName>
</protein>
<dbReference type="EMBL" id="KV875098">
    <property type="protein sequence ID" value="OIW28731.1"/>
    <property type="molecule type" value="Genomic_DNA"/>
</dbReference>
<dbReference type="AlphaFoldDB" id="A0A1J7INF7"/>
<organism evidence="2 3">
    <name type="scientific">Coniochaeta ligniaria NRRL 30616</name>
    <dbReference type="NCBI Taxonomy" id="1408157"/>
    <lineage>
        <taxon>Eukaryota</taxon>
        <taxon>Fungi</taxon>
        <taxon>Dikarya</taxon>
        <taxon>Ascomycota</taxon>
        <taxon>Pezizomycotina</taxon>
        <taxon>Sordariomycetes</taxon>
        <taxon>Sordariomycetidae</taxon>
        <taxon>Coniochaetales</taxon>
        <taxon>Coniochaetaceae</taxon>
        <taxon>Coniochaeta</taxon>
    </lineage>
</organism>
<dbReference type="InParanoid" id="A0A1J7INF7"/>
<dbReference type="InterPro" id="IPR011990">
    <property type="entry name" value="TPR-like_helical_dom_sf"/>
</dbReference>
<evidence type="ECO:0000313" key="2">
    <source>
        <dbReference type="EMBL" id="OIW28731.1"/>
    </source>
</evidence>
<accession>A0A1J7INF7</accession>
<dbReference type="Gene3D" id="1.25.40.10">
    <property type="entry name" value="Tetratricopeptide repeat domain"/>
    <property type="match status" value="1"/>
</dbReference>
<dbReference type="STRING" id="1408157.A0A1J7INF7"/>
<keyword evidence="3" id="KW-1185">Reference proteome</keyword>
<dbReference type="Proteomes" id="UP000182658">
    <property type="component" value="Unassembled WGS sequence"/>
</dbReference>
<sequence length="482" mass="53955">MYDRRFHKWGVSKYVKRAKPTQSKPRNDLSRPPPLVRRNEMPLKQEFSGCGTGSEPDVWRTPVHLIATYGNPGYDDSVESQSSESSDATICGSWMDSKDDMSDATWFRTSASSPASSPCSCDDCHHHHIDESTPAIENSYEVYCRTAFGSLNIAKPLPRDSTAFDMEHVLSSLKTFCSSHFDTPSNVHHYQSTLLPNPTSSVVRQTWMQLHDCIYLFKLNDTRRAITALEEIRRLPPSSLIDHSPQVALEVVASLAPINTTRYPYVRSFILSHVLAAARSELGTLHPITTICAQLSRDGDIQDVSRRALSCLAQLISHKDAAFRLRVRLAAVDMLRREQDYAAAIRLAKEILQAAEKESGIDSPQRRRAARKLTHVYLDSGDYTRALELCRSVVGRQTAASAFSFQDYDAVRGMEDLAEVHRLRGEFHSSSLWLSAAADLSARLLGRSLTTVHIVDKLLDMTEKAGQKGDCVAYQRTYASFL</sequence>
<dbReference type="Pfam" id="PF13424">
    <property type="entry name" value="TPR_12"/>
    <property type="match status" value="1"/>
</dbReference>
<gene>
    <name evidence="2" type="ORF">CONLIGDRAFT_390632</name>
</gene>
<reference evidence="2 3" key="1">
    <citation type="submission" date="2016-10" db="EMBL/GenBank/DDBJ databases">
        <title>Draft genome sequence of Coniochaeta ligniaria NRRL30616, a lignocellulolytic fungus for bioabatement of inhibitors in plant biomass hydrolysates.</title>
        <authorList>
            <consortium name="DOE Joint Genome Institute"/>
            <person name="Jimenez D.J."/>
            <person name="Hector R.E."/>
            <person name="Riley R."/>
            <person name="Sun H."/>
            <person name="Grigoriev I.V."/>
            <person name="Van Elsas J.D."/>
            <person name="Nichols N.N."/>
        </authorList>
    </citation>
    <scope>NUCLEOTIDE SEQUENCE [LARGE SCALE GENOMIC DNA]</scope>
    <source>
        <strain evidence="2 3">NRRL 30616</strain>
    </source>
</reference>
<proteinExistence type="predicted"/>
<dbReference type="SUPFAM" id="SSF48452">
    <property type="entry name" value="TPR-like"/>
    <property type="match status" value="1"/>
</dbReference>
<feature type="compositionally biased region" description="Basic residues" evidence="1">
    <location>
        <begin position="1"/>
        <end position="19"/>
    </location>
</feature>